<dbReference type="PANTHER" id="PTHR48081:SF6">
    <property type="entry name" value="PEPTIDASE S9 PROLYL OLIGOPEPTIDASE CATALYTIC DOMAIN-CONTAINING PROTEIN"/>
    <property type="match status" value="1"/>
</dbReference>
<sequence length="242" mass="25446">MVVPTLIPYLPELGRATGSAAIVAPGGGFVMLSMDSEGTMAAEWLRDRGIAAFVLKYRLAHSGETMADFAERVAAVFAPVHNGESVAAAIADVDRGAAALALADAQRAISLLRSRAAEWEIDPAMIGMIGFSAGGFLATNATRAHDPAERPDFVASIYGGYAQGRPAPDTAPPLFTVVTADDQLCFEETIRLVQAWRAAGRPVEAHIYPEGGHGFGLTSTGHAVDGWPHLLEDWLTALGHLG</sequence>
<proteinExistence type="predicted"/>
<organism evidence="3 4">
    <name type="scientific">Actinomadura barringtoniae</name>
    <dbReference type="NCBI Taxonomy" id="1427535"/>
    <lineage>
        <taxon>Bacteria</taxon>
        <taxon>Bacillati</taxon>
        <taxon>Actinomycetota</taxon>
        <taxon>Actinomycetes</taxon>
        <taxon>Streptosporangiales</taxon>
        <taxon>Thermomonosporaceae</taxon>
        <taxon>Actinomadura</taxon>
    </lineage>
</organism>
<dbReference type="InterPro" id="IPR002925">
    <property type="entry name" value="Dienelactn_hydro"/>
</dbReference>
<comment type="caution">
    <text evidence="3">The sequence shown here is derived from an EMBL/GenBank/DDBJ whole genome shotgun (WGS) entry which is preliminary data.</text>
</comment>
<evidence type="ECO:0000259" key="2">
    <source>
        <dbReference type="Pfam" id="PF01738"/>
    </source>
</evidence>
<dbReference type="InterPro" id="IPR029058">
    <property type="entry name" value="AB_hydrolase_fold"/>
</dbReference>
<dbReference type="AlphaFoldDB" id="A0A939PFC8"/>
<dbReference type="Pfam" id="PF01738">
    <property type="entry name" value="DLH"/>
    <property type="match status" value="1"/>
</dbReference>
<evidence type="ECO:0000313" key="3">
    <source>
        <dbReference type="EMBL" id="MBO2448694.1"/>
    </source>
</evidence>
<dbReference type="InterPro" id="IPR050300">
    <property type="entry name" value="GDXG_lipolytic_enzyme"/>
</dbReference>
<dbReference type="SUPFAM" id="SSF53474">
    <property type="entry name" value="alpha/beta-Hydrolases"/>
    <property type="match status" value="1"/>
</dbReference>
<dbReference type="Gene3D" id="3.40.50.1820">
    <property type="entry name" value="alpha/beta hydrolase"/>
    <property type="match status" value="1"/>
</dbReference>
<dbReference type="GO" id="GO:0016787">
    <property type="term" value="F:hydrolase activity"/>
    <property type="evidence" value="ECO:0007669"/>
    <property type="project" value="UniProtKB-KW"/>
</dbReference>
<evidence type="ECO:0000313" key="4">
    <source>
        <dbReference type="Proteomes" id="UP000669179"/>
    </source>
</evidence>
<keyword evidence="4" id="KW-1185">Reference proteome</keyword>
<protein>
    <submittedName>
        <fullName evidence="3">Alpha/beta hydrolase</fullName>
    </submittedName>
</protein>
<gene>
    <name evidence="3" type="ORF">J4573_16450</name>
</gene>
<evidence type="ECO:0000256" key="1">
    <source>
        <dbReference type="ARBA" id="ARBA00022801"/>
    </source>
</evidence>
<name>A0A939PFC8_9ACTN</name>
<dbReference type="RefSeq" id="WP_208256355.1">
    <property type="nucleotide sequence ID" value="NZ_JAGEOJ010000006.1"/>
</dbReference>
<keyword evidence="1 3" id="KW-0378">Hydrolase</keyword>
<reference evidence="3" key="1">
    <citation type="submission" date="2021-03" db="EMBL/GenBank/DDBJ databases">
        <authorList>
            <person name="Kanchanasin P."/>
            <person name="Saeng-In P."/>
            <person name="Phongsopitanun W."/>
            <person name="Yuki M."/>
            <person name="Kudo T."/>
            <person name="Ohkuma M."/>
            <person name="Tanasupawat S."/>
        </authorList>
    </citation>
    <scope>NUCLEOTIDE SEQUENCE</scope>
    <source>
        <strain evidence="3">GKU 128</strain>
    </source>
</reference>
<accession>A0A939PFC8</accession>
<dbReference type="EMBL" id="JAGEOJ010000006">
    <property type="protein sequence ID" value="MBO2448694.1"/>
    <property type="molecule type" value="Genomic_DNA"/>
</dbReference>
<dbReference type="Proteomes" id="UP000669179">
    <property type="component" value="Unassembled WGS sequence"/>
</dbReference>
<dbReference type="PANTHER" id="PTHR48081">
    <property type="entry name" value="AB HYDROLASE SUPERFAMILY PROTEIN C4A8.06C"/>
    <property type="match status" value="1"/>
</dbReference>
<feature type="domain" description="Dienelactone hydrolase" evidence="2">
    <location>
        <begin position="102"/>
        <end position="218"/>
    </location>
</feature>